<feature type="non-terminal residue" evidence="2">
    <location>
        <position position="680"/>
    </location>
</feature>
<dbReference type="EMBL" id="UOFM01000124">
    <property type="protein sequence ID" value="VAW75193.1"/>
    <property type="molecule type" value="Genomic_DNA"/>
</dbReference>
<dbReference type="InterPro" id="IPR001173">
    <property type="entry name" value="Glyco_trans_2-like"/>
</dbReference>
<dbReference type="InterPro" id="IPR029044">
    <property type="entry name" value="Nucleotide-diphossugar_trans"/>
</dbReference>
<name>A0A3B0YG98_9ZZZZ</name>
<dbReference type="AlphaFoldDB" id="A0A3B0YG98"/>
<evidence type="ECO:0000313" key="2">
    <source>
        <dbReference type="EMBL" id="VAW75193.1"/>
    </source>
</evidence>
<sequence length="680" mass="76353">MNTSPLVSVCIASYNHEKFIAEAASSVIAQSYSNWELIVVDDASTDRSREILRGIAAQYPDKIRLILLEENTGPSGALNRGILEAKGEYVALLGSDDRMHVDRLKKQVDYLNENLRVSTVFTKVVGIDGAGKNRTGADVEIFDKPITDIRNQLLQGNFLNAPSVMARRAIWLEAGLHNAALRYVQDYDFWLRILDHHEIARLDDRLTEYRVHGDNLSVRGARDVSLACHYETAISKLNAIQRWSLESLYSIPPILEGEARESAVLAAKVAIARLCLMIDKTHFQRPFLGTTQAYRYALEVIQTAPGAKIAQDLLKEVYSALGDELRASGKGEQKYHDWWHGRVSEPVVTVSGEFANVLKTPEATVITERNDESDQVSAETCNTSHEQQVLEAHDIALFEKRMSTEWSKCPSVQFVLIDVHAEEAPVIDSVSSIVSQLYGGWGLSVISDRQAIAAEFESEEHLEWITTDHLEQELERLVRESSADWIAFLYSGDRLERHYLVSMLDLADIRAEAEVVYSDADLINKAGEQLEVQFKPDADLDRLRSSDYIGNGCLLKTETVRKNIGLVSMAHYSFVYGMLLKIIEDGGESAFAHDTAILFHGYEENARLGNLPASISRRKDYLEQHLERCGLKSFVIEGYKPGVFYVEYQHDATPFVSIIIPTKDKLEILEPCVSSLLEKT</sequence>
<dbReference type="Pfam" id="PF00535">
    <property type="entry name" value="Glycos_transf_2"/>
    <property type="match status" value="1"/>
</dbReference>
<organism evidence="2">
    <name type="scientific">hydrothermal vent metagenome</name>
    <dbReference type="NCBI Taxonomy" id="652676"/>
    <lineage>
        <taxon>unclassified sequences</taxon>
        <taxon>metagenomes</taxon>
        <taxon>ecological metagenomes</taxon>
    </lineage>
</organism>
<evidence type="ECO:0000259" key="1">
    <source>
        <dbReference type="Pfam" id="PF00535"/>
    </source>
</evidence>
<dbReference type="Gene3D" id="3.90.550.10">
    <property type="entry name" value="Spore Coat Polysaccharide Biosynthesis Protein SpsA, Chain A"/>
    <property type="match status" value="2"/>
</dbReference>
<protein>
    <recommendedName>
        <fullName evidence="1">Glycosyltransferase 2-like domain-containing protein</fullName>
    </recommendedName>
</protein>
<feature type="domain" description="Glycosyltransferase 2-like" evidence="1">
    <location>
        <begin position="8"/>
        <end position="154"/>
    </location>
</feature>
<reference evidence="2" key="1">
    <citation type="submission" date="2018-06" db="EMBL/GenBank/DDBJ databases">
        <authorList>
            <person name="Zhirakovskaya E."/>
        </authorList>
    </citation>
    <scope>NUCLEOTIDE SEQUENCE</scope>
</reference>
<dbReference type="InterPro" id="IPR050834">
    <property type="entry name" value="Glycosyltransf_2"/>
</dbReference>
<accession>A0A3B0YG98</accession>
<dbReference type="SUPFAM" id="SSF53448">
    <property type="entry name" value="Nucleotide-diphospho-sugar transferases"/>
    <property type="match status" value="2"/>
</dbReference>
<proteinExistence type="predicted"/>
<dbReference type="PANTHER" id="PTHR43685">
    <property type="entry name" value="GLYCOSYLTRANSFERASE"/>
    <property type="match status" value="1"/>
</dbReference>
<gene>
    <name evidence="2" type="ORF">MNBD_GAMMA14-965</name>
</gene>
<dbReference type="PANTHER" id="PTHR43685:SF2">
    <property type="entry name" value="GLYCOSYLTRANSFERASE 2-LIKE DOMAIN-CONTAINING PROTEIN"/>
    <property type="match status" value="1"/>
</dbReference>